<reference evidence="3 4" key="1">
    <citation type="submission" date="2023-08" db="EMBL/GenBank/DDBJ databases">
        <title>Whole genome sequencing of Staphylococcus coagulans NN-2474.</title>
        <authorList>
            <person name="Kropotov V.S."/>
            <person name="Boriskina E.V."/>
            <person name="Gordinskaya N.A."/>
            <person name="Shkurkina I.S."/>
            <person name="Kryazhev D.V."/>
            <person name="Alekseeva A.E."/>
            <person name="Makhova M.A."/>
        </authorList>
    </citation>
    <scope>NUCLEOTIDE SEQUENCE [LARGE SCALE GENOMIC DNA]</scope>
    <source>
        <strain evidence="3 4">NN-2474</strain>
    </source>
</reference>
<dbReference type="RefSeq" id="WP_309552108.1">
    <property type="nucleotide sequence ID" value="NZ_JAVJGV010000076.1"/>
</dbReference>
<evidence type="ECO:0000256" key="2">
    <source>
        <dbReference type="SAM" id="Phobius"/>
    </source>
</evidence>
<dbReference type="Proteomes" id="UP001255050">
    <property type="component" value="Unassembled WGS sequence"/>
</dbReference>
<accession>A0ABU1F0Q9</accession>
<dbReference type="EMBL" id="JAVJGV010000076">
    <property type="protein sequence ID" value="MDR5603975.1"/>
    <property type="molecule type" value="Genomic_DNA"/>
</dbReference>
<proteinExistence type="predicted"/>
<keyword evidence="4" id="KW-1185">Reference proteome</keyword>
<feature type="transmembrane region" description="Helical" evidence="2">
    <location>
        <begin position="7"/>
        <end position="27"/>
    </location>
</feature>
<evidence type="ECO:0000313" key="4">
    <source>
        <dbReference type="Proteomes" id="UP001255050"/>
    </source>
</evidence>
<evidence type="ECO:0000313" key="3">
    <source>
        <dbReference type="EMBL" id="MDR5603975.1"/>
    </source>
</evidence>
<feature type="transmembrane region" description="Helical" evidence="2">
    <location>
        <begin position="33"/>
        <end position="51"/>
    </location>
</feature>
<feature type="region of interest" description="Disordered" evidence="1">
    <location>
        <begin position="64"/>
        <end position="86"/>
    </location>
</feature>
<evidence type="ECO:0000256" key="1">
    <source>
        <dbReference type="SAM" id="MobiDB-lite"/>
    </source>
</evidence>
<name>A0ABU1F0Q9_9STAP</name>
<keyword evidence="2" id="KW-0472">Membrane</keyword>
<comment type="caution">
    <text evidence="3">The sequence shown here is derived from an EMBL/GenBank/DDBJ whole genome shotgun (WGS) entry which is preliminary data.</text>
</comment>
<organism evidence="3 4">
    <name type="scientific">Staphylococcus coagulans</name>
    <dbReference type="NCBI Taxonomy" id="74706"/>
    <lineage>
        <taxon>Bacteria</taxon>
        <taxon>Bacillati</taxon>
        <taxon>Bacillota</taxon>
        <taxon>Bacilli</taxon>
        <taxon>Bacillales</taxon>
        <taxon>Staphylococcaceae</taxon>
        <taxon>Staphylococcus</taxon>
    </lineage>
</organism>
<sequence>MKVLKKLVILFFAMVITTTIKETYFVAGTWQYLLLQSLLLSLILFFIYHFIAFQLRSKRDTAHHERRNAAQECEEREQVTHRAIRK</sequence>
<keyword evidence="2" id="KW-1133">Transmembrane helix</keyword>
<keyword evidence="2" id="KW-0812">Transmembrane</keyword>
<protein>
    <submittedName>
        <fullName evidence="3">Uncharacterized protein</fullName>
    </submittedName>
</protein>
<gene>
    <name evidence="3" type="ORF">RCO12_11085</name>
</gene>